<gene>
    <name evidence="2" type="ORF">AMATHDRAFT_135037</name>
</gene>
<proteinExistence type="predicted"/>
<dbReference type="Gene3D" id="3.40.33.10">
    <property type="entry name" value="CAP"/>
    <property type="match status" value="1"/>
</dbReference>
<protein>
    <recommendedName>
        <fullName evidence="1">SCP domain-containing protein</fullName>
    </recommendedName>
</protein>
<accession>A0A2A9P1M5</accession>
<dbReference type="AlphaFoldDB" id="A0A2A9P1M5"/>
<evidence type="ECO:0000259" key="1">
    <source>
        <dbReference type="SMART" id="SM00198"/>
    </source>
</evidence>
<feature type="domain" description="SCP" evidence="1">
    <location>
        <begin position="105"/>
        <end position="237"/>
    </location>
</feature>
<dbReference type="Proteomes" id="UP000242287">
    <property type="component" value="Unassembled WGS sequence"/>
</dbReference>
<dbReference type="InterPro" id="IPR035940">
    <property type="entry name" value="CAP_sf"/>
</dbReference>
<dbReference type="OrthoDB" id="337038at2759"/>
<organism evidence="2 3">
    <name type="scientific">Amanita thiersii Skay4041</name>
    <dbReference type="NCBI Taxonomy" id="703135"/>
    <lineage>
        <taxon>Eukaryota</taxon>
        <taxon>Fungi</taxon>
        <taxon>Dikarya</taxon>
        <taxon>Basidiomycota</taxon>
        <taxon>Agaricomycotina</taxon>
        <taxon>Agaricomycetes</taxon>
        <taxon>Agaricomycetidae</taxon>
        <taxon>Agaricales</taxon>
        <taxon>Pluteineae</taxon>
        <taxon>Amanitaceae</taxon>
        <taxon>Amanita</taxon>
    </lineage>
</organism>
<sequence>MDPDCISWCNLHKFGWFSRHWLSSSSSPTSAASSQTSITENFVSIKSTPLSVSTFRHQDPGATQASTIHEHAFSSTVVGPSSTVITTTSAPQSTSSVPDSQTLGGDIETYLSAHNKLRAQHGANPLTWNEELASKAQQWANDCHWGHSGGTLGSFGENLAAGTGSTFDIASAVKAWTDEVDQYDPNNPVPSHFTQVVWKSTSEVGCAMQSCHDLLGTGTGVARYYVCEYSSPGNVIGHFA</sequence>
<name>A0A2A9P1M5_9AGAR</name>
<dbReference type="InterPro" id="IPR014044">
    <property type="entry name" value="CAP_dom"/>
</dbReference>
<dbReference type="Pfam" id="PF00188">
    <property type="entry name" value="CAP"/>
    <property type="match status" value="1"/>
</dbReference>
<dbReference type="InterPro" id="IPR001283">
    <property type="entry name" value="CRISP-related"/>
</dbReference>
<dbReference type="SMART" id="SM00198">
    <property type="entry name" value="SCP"/>
    <property type="match status" value="1"/>
</dbReference>
<dbReference type="SUPFAM" id="SSF55797">
    <property type="entry name" value="PR-1-like"/>
    <property type="match status" value="1"/>
</dbReference>
<keyword evidence="3" id="KW-1185">Reference proteome</keyword>
<reference evidence="2 3" key="1">
    <citation type="submission" date="2014-02" db="EMBL/GenBank/DDBJ databases">
        <title>Transposable element dynamics among asymbiotic and ectomycorrhizal Amanita fungi.</title>
        <authorList>
            <consortium name="DOE Joint Genome Institute"/>
            <person name="Hess J."/>
            <person name="Skrede I."/>
            <person name="Wolfe B."/>
            <person name="LaButti K."/>
            <person name="Ohm R.A."/>
            <person name="Grigoriev I.V."/>
            <person name="Pringle A."/>
        </authorList>
    </citation>
    <scope>NUCLEOTIDE SEQUENCE [LARGE SCALE GENOMIC DNA]</scope>
    <source>
        <strain evidence="2 3">SKay4041</strain>
    </source>
</reference>
<dbReference type="EMBL" id="KZ301969">
    <property type="protein sequence ID" value="PFH54643.1"/>
    <property type="molecule type" value="Genomic_DNA"/>
</dbReference>
<dbReference type="PANTHER" id="PTHR10334">
    <property type="entry name" value="CYSTEINE-RICH SECRETORY PROTEIN-RELATED"/>
    <property type="match status" value="1"/>
</dbReference>
<evidence type="ECO:0000313" key="2">
    <source>
        <dbReference type="EMBL" id="PFH54643.1"/>
    </source>
</evidence>
<evidence type="ECO:0000313" key="3">
    <source>
        <dbReference type="Proteomes" id="UP000242287"/>
    </source>
</evidence>
<dbReference type="PRINTS" id="PR00837">
    <property type="entry name" value="V5TPXLIKE"/>
</dbReference>